<sequence>MKQNMSNEQRKEQFLIDNYVKWNEEGQYFRKKRNQLGLTLNRAAELLGTSSTRIRKFEIGEPISMANHLKKTYSLLIDHIELHAAILDLRENHKVGGH</sequence>
<accession>A0ACC6M3B7</accession>
<name>A0ACC6M3B7_9BACI</name>
<gene>
    <name evidence="1" type="ORF">SH601_05540</name>
</gene>
<reference evidence="1" key="1">
    <citation type="submission" date="2023-11" db="EMBL/GenBank/DDBJ databases">
        <title>Gracilibacillus pellucida a moderately halophilic bacterium isolated from saline soil in Xinjiang province.</title>
        <authorList>
            <person name="Zhang Z."/>
            <person name="Tan F."/>
            <person name="Wang Y."/>
            <person name="Xia M."/>
        </authorList>
    </citation>
    <scope>NUCLEOTIDE SEQUENCE</scope>
    <source>
        <strain evidence="1">S3-1-1</strain>
    </source>
</reference>
<comment type="caution">
    <text evidence="1">The sequence shown here is derived from an EMBL/GenBank/DDBJ whole genome shotgun (WGS) entry which is preliminary data.</text>
</comment>
<keyword evidence="2" id="KW-1185">Reference proteome</keyword>
<evidence type="ECO:0000313" key="2">
    <source>
        <dbReference type="Proteomes" id="UP001277972"/>
    </source>
</evidence>
<proteinExistence type="predicted"/>
<organism evidence="1 2">
    <name type="scientific">Gracilibacillus pellucidus</name>
    <dbReference type="NCBI Taxonomy" id="3095368"/>
    <lineage>
        <taxon>Bacteria</taxon>
        <taxon>Bacillati</taxon>
        <taxon>Bacillota</taxon>
        <taxon>Bacilli</taxon>
        <taxon>Bacillales</taxon>
        <taxon>Bacillaceae</taxon>
        <taxon>Gracilibacillus</taxon>
    </lineage>
</organism>
<dbReference type="EMBL" id="JAWZSR010000002">
    <property type="protein sequence ID" value="MDX8045448.1"/>
    <property type="molecule type" value="Genomic_DNA"/>
</dbReference>
<evidence type="ECO:0000313" key="1">
    <source>
        <dbReference type="EMBL" id="MDX8045448.1"/>
    </source>
</evidence>
<protein>
    <submittedName>
        <fullName evidence="1">Helix-turn-helix transcriptional regulator</fullName>
    </submittedName>
</protein>
<dbReference type="Proteomes" id="UP001277972">
    <property type="component" value="Unassembled WGS sequence"/>
</dbReference>